<sequence>MKKFGQTLILLIAAATVFFTGAGVTIINYCCTTCSGQTLFMTEQHVCCAQASQTEEVSGCCSVKDTAHHDTCETSFKSETHCSASRLSIDIDASSFRPQVATPFVWISDASLAVTSNILPEKVEYTDEYTQFESPPEIPPRDYLSLIRVLII</sequence>
<gene>
    <name evidence="1" type="ORF">KL86DYS1_30205</name>
</gene>
<protein>
    <submittedName>
        <fullName evidence="1">Uncharacterized protein</fullName>
    </submittedName>
</protein>
<evidence type="ECO:0000313" key="1">
    <source>
        <dbReference type="EMBL" id="SBW02156.1"/>
    </source>
</evidence>
<dbReference type="EMBL" id="FLUM01000003">
    <property type="protein sequence ID" value="SBW02156.1"/>
    <property type="molecule type" value="Genomic_DNA"/>
</dbReference>
<dbReference type="RefSeq" id="WP_296941935.1">
    <property type="nucleotide sequence ID" value="NZ_LT599032.1"/>
</dbReference>
<accession>A0A212JRT9</accession>
<organism evidence="1">
    <name type="scientific">uncultured Dysgonomonas sp</name>
    <dbReference type="NCBI Taxonomy" id="206096"/>
    <lineage>
        <taxon>Bacteria</taxon>
        <taxon>Pseudomonadati</taxon>
        <taxon>Bacteroidota</taxon>
        <taxon>Bacteroidia</taxon>
        <taxon>Bacteroidales</taxon>
        <taxon>Dysgonomonadaceae</taxon>
        <taxon>Dysgonomonas</taxon>
        <taxon>environmental samples</taxon>
    </lineage>
</organism>
<dbReference type="AlphaFoldDB" id="A0A212JRT9"/>
<proteinExistence type="predicted"/>
<reference evidence="1" key="1">
    <citation type="submission" date="2016-04" db="EMBL/GenBank/DDBJ databases">
        <authorList>
            <person name="Evans L.H."/>
            <person name="Alamgir A."/>
            <person name="Owens N."/>
            <person name="Weber N.D."/>
            <person name="Virtaneva K."/>
            <person name="Barbian K."/>
            <person name="Babar A."/>
            <person name="Rosenke K."/>
        </authorList>
    </citation>
    <scope>NUCLEOTIDE SEQUENCE</scope>
    <source>
        <strain evidence="1">86-1</strain>
    </source>
</reference>
<name>A0A212JRT9_9BACT</name>